<dbReference type="Pfam" id="PF08281">
    <property type="entry name" value="Sigma70_r4_2"/>
    <property type="match status" value="1"/>
</dbReference>
<reference evidence="2 3" key="1">
    <citation type="submission" date="2024-03" db="EMBL/GenBank/DDBJ databases">
        <title>Chitinophaga caseinilytica sp. nov., a casein hydrolysing bacterium isolated from forest soil.</title>
        <authorList>
            <person name="Lee D.S."/>
            <person name="Han D.M."/>
            <person name="Baek J.H."/>
            <person name="Choi D.G."/>
            <person name="Jeon J.H."/>
            <person name="Jeon C.O."/>
        </authorList>
    </citation>
    <scope>NUCLEOTIDE SEQUENCE [LARGE SCALE GENOMIC DNA]</scope>
    <source>
        <strain evidence="2 3">KACC 19118</strain>
    </source>
</reference>
<sequence length="50" mass="5804">MSRHDKLSIKHIALELGISPKTVEYHISTALRRIRQRISGAMLLLIYLFL</sequence>
<dbReference type="InterPro" id="IPR016032">
    <property type="entry name" value="Sig_transdc_resp-reg_C-effctor"/>
</dbReference>
<dbReference type="RefSeq" id="WP_341838878.1">
    <property type="nucleotide sequence ID" value="NZ_CP149792.1"/>
</dbReference>
<organism evidence="2 3">
    <name type="scientific">Chitinophaga caseinilytica</name>
    <dbReference type="NCBI Taxonomy" id="2267521"/>
    <lineage>
        <taxon>Bacteria</taxon>
        <taxon>Pseudomonadati</taxon>
        <taxon>Bacteroidota</taxon>
        <taxon>Chitinophagia</taxon>
        <taxon>Chitinophagales</taxon>
        <taxon>Chitinophagaceae</taxon>
        <taxon>Chitinophaga</taxon>
    </lineage>
</organism>
<gene>
    <name evidence="2" type="ORF">WJU22_14370</name>
</gene>
<accession>A0ABZ2YXC7</accession>
<dbReference type="InterPro" id="IPR036388">
    <property type="entry name" value="WH-like_DNA-bd_sf"/>
</dbReference>
<dbReference type="Gene3D" id="1.10.10.10">
    <property type="entry name" value="Winged helix-like DNA-binding domain superfamily/Winged helix DNA-binding domain"/>
    <property type="match status" value="1"/>
</dbReference>
<dbReference type="EMBL" id="CP150096">
    <property type="protein sequence ID" value="WZN44084.1"/>
    <property type="molecule type" value="Genomic_DNA"/>
</dbReference>
<proteinExistence type="predicted"/>
<evidence type="ECO:0000313" key="3">
    <source>
        <dbReference type="Proteomes" id="UP001449657"/>
    </source>
</evidence>
<dbReference type="SUPFAM" id="SSF46894">
    <property type="entry name" value="C-terminal effector domain of the bipartite response regulators"/>
    <property type="match status" value="1"/>
</dbReference>
<name>A0ABZ2YXC7_9BACT</name>
<feature type="domain" description="RNA polymerase sigma factor 70 region 4 type 2" evidence="1">
    <location>
        <begin position="2"/>
        <end position="34"/>
    </location>
</feature>
<evidence type="ECO:0000259" key="1">
    <source>
        <dbReference type="Pfam" id="PF08281"/>
    </source>
</evidence>
<keyword evidence="3" id="KW-1185">Reference proteome</keyword>
<evidence type="ECO:0000313" key="2">
    <source>
        <dbReference type="EMBL" id="WZN44084.1"/>
    </source>
</evidence>
<dbReference type="Proteomes" id="UP001449657">
    <property type="component" value="Chromosome"/>
</dbReference>
<protein>
    <submittedName>
        <fullName evidence="2">LuxR C-terminal-related transcriptional regulator</fullName>
    </submittedName>
</protein>
<dbReference type="InterPro" id="IPR013249">
    <property type="entry name" value="RNA_pol_sigma70_r4_t2"/>
</dbReference>